<accession>A0ABT9JVW0</accession>
<evidence type="ECO:0000259" key="4">
    <source>
        <dbReference type="Pfam" id="PF08544"/>
    </source>
</evidence>
<sequence length="319" mass="34158">MISGLFSDRSVSVTTFGRLHLGFFDLSQQSIRRFGSMGVSIDAFQTSLTASFGTLGNELPWLNALLQRHLQGLTTPAEVRLQLHQAIPRHGGLGSGTQMALAVGAAVNSLLGYSVNPAEIAARHDRGGRSGIGIATFAHGGLILDGGKGPATVVPPMLARYAFPDKWCFLLMMQTGLVGVHGLQEKTAFQQLKPHTLAETQALAHQVLMHGLPALQEQDFEVFAAVVGALQDYNGTYFASAQGGRYASPAVTQVITYLKQQGHVGLGQTSWGPTGFVMMPTRASAHALKEQLLIRFSSLDLDYHIVHAVNHGALLSIHD</sequence>
<dbReference type="PANTHER" id="PTHR20861:SF6">
    <property type="entry name" value="BETA-RIBOFURANOSYLPHENOL 5'-PHOSPHATE SYNTHASE"/>
    <property type="match status" value="1"/>
</dbReference>
<evidence type="ECO:0000259" key="3">
    <source>
        <dbReference type="Pfam" id="PF00288"/>
    </source>
</evidence>
<evidence type="ECO:0000256" key="1">
    <source>
        <dbReference type="ARBA" id="ARBA00022679"/>
    </source>
</evidence>
<dbReference type="PANTHER" id="PTHR20861">
    <property type="entry name" value="HOMOSERINE/4-DIPHOSPHOCYTIDYL-2-C-METHYL-D-ERYTHRITOL KINASE"/>
    <property type="match status" value="1"/>
</dbReference>
<dbReference type="Pfam" id="PF00288">
    <property type="entry name" value="GHMP_kinases_N"/>
    <property type="match status" value="1"/>
</dbReference>
<evidence type="ECO:0008006" key="7">
    <source>
        <dbReference type="Google" id="ProtNLM"/>
    </source>
</evidence>
<dbReference type="InterPro" id="IPR013750">
    <property type="entry name" value="GHMP_kinase_C_dom"/>
</dbReference>
<dbReference type="InterPro" id="IPR006204">
    <property type="entry name" value="GHMP_kinase_N_dom"/>
</dbReference>
<comment type="caution">
    <text evidence="5">The sequence shown here is derived from an EMBL/GenBank/DDBJ whole genome shotgun (WGS) entry which is preliminary data.</text>
</comment>
<feature type="domain" description="GHMP kinase C-terminal" evidence="4">
    <location>
        <begin position="213"/>
        <end position="293"/>
    </location>
</feature>
<dbReference type="RefSeq" id="WP_306390390.1">
    <property type="nucleotide sequence ID" value="NZ_JAVCAP010000031.1"/>
</dbReference>
<dbReference type="Gene3D" id="3.30.230.10">
    <property type="match status" value="1"/>
</dbReference>
<organism evidence="5 6">
    <name type="scientific">Methylophilus aquaticus</name>
    <dbReference type="NCBI Taxonomy" id="1971610"/>
    <lineage>
        <taxon>Bacteria</taxon>
        <taxon>Pseudomonadati</taxon>
        <taxon>Pseudomonadota</taxon>
        <taxon>Betaproteobacteria</taxon>
        <taxon>Nitrosomonadales</taxon>
        <taxon>Methylophilaceae</taxon>
        <taxon>Methylophilus</taxon>
    </lineage>
</organism>
<keyword evidence="1" id="KW-0808">Transferase</keyword>
<reference evidence="6" key="1">
    <citation type="journal article" date="2019" name="Int. J. Syst. Evol. Microbiol.">
        <title>The Global Catalogue of Microorganisms (GCM) 10K type strain sequencing project: providing services to taxonomists for standard genome sequencing and annotation.</title>
        <authorList>
            <consortium name="The Broad Institute Genomics Platform"/>
            <consortium name="The Broad Institute Genome Sequencing Center for Infectious Disease"/>
            <person name="Wu L."/>
            <person name="Ma J."/>
        </authorList>
    </citation>
    <scope>NUCLEOTIDE SEQUENCE [LARGE SCALE GENOMIC DNA]</scope>
    <source>
        <strain evidence="6">VKM B-3159</strain>
    </source>
</reference>
<evidence type="ECO:0000313" key="6">
    <source>
        <dbReference type="Proteomes" id="UP001225906"/>
    </source>
</evidence>
<evidence type="ECO:0000256" key="2">
    <source>
        <dbReference type="ARBA" id="ARBA00022777"/>
    </source>
</evidence>
<protein>
    <recommendedName>
        <fullName evidence="7">GHMP kinase N-terminal domain-containing protein</fullName>
    </recommendedName>
</protein>
<gene>
    <name evidence="5" type="ORF">Q9291_12395</name>
</gene>
<dbReference type="EMBL" id="JAVCAP010000031">
    <property type="protein sequence ID" value="MDP8568649.1"/>
    <property type="molecule type" value="Genomic_DNA"/>
</dbReference>
<dbReference type="SUPFAM" id="SSF54211">
    <property type="entry name" value="Ribosomal protein S5 domain 2-like"/>
    <property type="match status" value="1"/>
</dbReference>
<dbReference type="InterPro" id="IPR020568">
    <property type="entry name" value="Ribosomal_Su5_D2-typ_SF"/>
</dbReference>
<dbReference type="PIRSF" id="PIRSF004884">
    <property type="entry name" value="Sugar_kin_arch"/>
    <property type="match status" value="1"/>
</dbReference>
<proteinExistence type="predicted"/>
<evidence type="ECO:0000313" key="5">
    <source>
        <dbReference type="EMBL" id="MDP8568649.1"/>
    </source>
</evidence>
<dbReference type="InterPro" id="IPR004422">
    <property type="entry name" value="RFAP_synthase"/>
</dbReference>
<dbReference type="Pfam" id="PF08544">
    <property type="entry name" value="GHMP_kinases_C"/>
    <property type="match status" value="1"/>
</dbReference>
<keyword evidence="6" id="KW-1185">Reference proteome</keyword>
<name>A0ABT9JVW0_9PROT</name>
<feature type="domain" description="GHMP kinase N-terminal" evidence="3">
    <location>
        <begin position="66"/>
        <end position="141"/>
    </location>
</feature>
<keyword evidence="2" id="KW-0418">Kinase</keyword>
<dbReference type="InterPro" id="IPR014721">
    <property type="entry name" value="Ribsml_uS5_D2-typ_fold_subgr"/>
</dbReference>
<dbReference type="Proteomes" id="UP001225906">
    <property type="component" value="Unassembled WGS sequence"/>
</dbReference>